<evidence type="ECO:0000313" key="4">
    <source>
        <dbReference type="Proteomes" id="UP000503580"/>
    </source>
</evidence>
<keyword evidence="1" id="KW-0732">Signal</keyword>
<keyword evidence="4" id="KW-1185">Reference proteome</keyword>
<proteinExistence type="predicted"/>
<feature type="signal peptide" evidence="1">
    <location>
        <begin position="1"/>
        <end position="20"/>
    </location>
</feature>
<feature type="chain" id="PRO_5026231000" evidence="1">
    <location>
        <begin position="21"/>
        <end position="339"/>
    </location>
</feature>
<dbReference type="Pfam" id="PF00419">
    <property type="entry name" value="Fimbrial"/>
    <property type="match status" value="1"/>
</dbReference>
<dbReference type="InterPro" id="IPR000259">
    <property type="entry name" value="Adhesion_dom_fimbrial"/>
</dbReference>
<sequence length="339" mass="35868">MKGAIIAALVLCGYASSGWAVCKSSAVSFSHDSEVTVDEQFALTQQYTTIVSVTFSGIKCDSANDTISYIPVVKDSVIGPFSNGQKLKLTVQTDKTSETIGTTSTTEKTLSYTVKLSHAAYEATTSGADSVYVPGVLIANTGGNSNSLINFILGVCKTLSWTGCVNYITNSLKGDSYVENLTIIYRPKKSTCLPDDLALTLPDVALSELPTSGVVSGKSRTSAIRLQCRDLQGPSLQTTRGMSVYLYSADLLNGSRTVLRGSESNGVGFVLDSGGKTVALSTVKGAKDSADNLWRASAGQALNATTLMIPLTASYYVYDRQKVKPGALQATALIFVNYE</sequence>
<dbReference type="Gene3D" id="2.60.40.1090">
    <property type="entry name" value="Fimbrial-type adhesion domain"/>
    <property type="match status" value="1"/>
</dbReference>
<dbReference type="SUPFAM" id="SSF49401">
    <property type="entry name" value="Bacterial adhesins"/>
    <property type="match status" value="1"/>
</dbReference>
<evidence type="ECO:0000259" key="2">
    <source>
        <dbReference type="Pfam" id="PF00419"/>
    </source>
</evidence>
<dbReference type="InterPro" id="IPR008966">
    <property type="entry name" value="Adhesion_dom_sf"/>
</dbReference>
<evidence type="ECO:0000256" key="1">
    <source>
        <dbReference type="SAM" id="SignalP"/>
    </source>
</evidence>
<dbReference type="KEGG" id="kgn:GY169_08135"/>
<feature type="domain" description="Fimbrial-type adhesion" evidence="2">
    <location>
        <begin position="188"/>
        <end position="338"/>
    </location>
</feature>
<dbReference type="Proteomes" id="UP000503580">
    <property type="component" value="Chromosome"/>
</dbReference>
<dbReference type="GO" id="GO:0007155">
    <property type="term" value="P:cell adhesion"/>
    <property type="evidence" value="ECO:0007669"/>
    <property type="project" value="InterPro"/>
</dbReference>
<protein>
    <submittedName>
        <fullName evidence="3">Fimbrial protein</fullName>
    </submittedName>
</protein>
<name>A0A6G9RLH8_9ENTR</name>
<evidence type="ECO:0000313" key="3">
    <source>
        <dbReference type="EMBL" id="QIR26789.1"/>
    </source>
</evidence>
<organism evidence="3 4">
    <name type="scientific">Kluyvera genomosp. 3</name>
    <dbReference type="NCBI Taxonomy" id="2774055"/>
    <lineage>
        <taxon>Bacteria</taxon>
        <taxon>Pseudomonadati</taxon>
        <taxon>Pseudomonadota</taxon>
        <taxon>Gammaproteobacteria</taxon>
        <taxon>Enterobacterales</taxon>
        <taxon>Enterobacteriaceae</taxon>
        <taxon>Kluyvera</taxon>
    </lineage>
</organism>
<gene>
    <name evidence="3" type="ORF">GY169_08135</name>
</gene>
<dbReference type="RefSeq" id="WP_167575445.1">
    <property type="nucleotide sequence ID" value="NZ_CP050321.1"/>
</dbReference>
<dbReference type="GO" id="GO:0009289">
    <property type="term" value="C:pilus"/>
    <property type="evidence" value="ECO:0007669"/>
    <property type="project" value="InterPro"/>
</dbReference>
<dbReference type="AlphaFoldDB" id="A0A6G9RLH8"/>
<accession>A0A6G9RLH8</accession>
<reference evidence="3 4" key="1">
    <citation type="submission" date="2020-02" db="EMBL/GenBank/DDBJ databases">
        <title>Whole genome PO2S7.</title>
        <authorList>
            <person name="Singha K.M."/>
        </authorList>
    </citation>
    <scope>NUCLEOTIDE SEQUENCE [LARGE SCALE GENOMIC DNA]</scope>
    <source>
        <strain evidence="3 4">PO2S7</strain>
    </source>
</reference>
<dbReference type="EMBL" id="CP050321">
    <property type="protein sequence ID" value="QIR26789.1"/>
    <property type="molecule type" value="Genomic_DNA"/>
</dbReference>
<dbReference type="InterPro" id="IPR036937">
    <property type="entry name" value="Adhesion_dom_fimbrial_sf"/>
</dbReference>